<keyword evidence="3" id="KW-1185">Reference proteome</keyword>
<comment type="caution">
    <text evidence="2">The sequence shown here is derived from an EMBL/GenBank/DDBJ whole genome shotgun (WGS) entry which is preliminary data.</text>
</comment>
<evidence type="ECO:0000313" key="3">
    <source>
        <dbReference type="Proteomes" id="UP000019443"/>
    </source>
</evidence>
<sequence>MLTGSKLNDIGQRGQPARSRRSAHWGFMAKTLTKTIEVDGEITHQPLYQSLPKSILPVKQYLFTVARMPEAIRCA</sequence>
<organism evidence="2 3">
    <name type="scientific">Rhizobium favelukesii</name>
    <dbReference type="NCBI Taxonomy" id="348824"/>
    <lineage>
        <taxon>Bacteria</taxon>
        <taxon>Pseudomonadati</taxon>
        <taxon>Pseudomonadota</taxon>
        <taxon>Alphaproteobacteria</taxon>
        <taxon>Hyphomicrobiales</taxon>
        <taxon>Rhizobiaceae</taxon>
        <taxon>Rhizobium/Agrobacterium group</taxon>
        <taxon>Rhizobium</taxon>
    </lineage>
</organism>
<reference evidence="2" key="1">
    <citation type="submission" date="2013-11" db="EMBL/GenBank/DDBJ databases">
        <title>Draft genome sequence of the broad-host-range Rhizobium sp. LPU83 strain, a member of the low-genetic diversity Oregon-like Rhizobium sp. group.</title>
        <authorList>
            <person name="Wibberg D."/>
            <person name="Puehler A."/>
            <person name="Schlueter A."/>
        </authorList>
    </citation>
    <scope>NUCLEOTIDE SEQUENCE [LARGE SCALE GENOMIC DNA]</scope>
    <source>
        <strain evidence="2">LPU83</strain>
        <plasmid evidence="2">pLPU83b</plasmid>
    </source>
</reference>
<dbReference type="AlphaFoldDB" id="W6S201"/>
<evidence type="ECO:0000313" key="2">
    <source>
        <dbReference type="EMBL" id="CDM60451.1"/>
    </source>
</evidence>
<protein>
    <submittedName>
        <fullName evidence="2">Uncharacterized protein</fullName>
    </submittedName>
</protein>
<evidence type="ECO:0000256" key="1">
    <source>
        <dbReference type="SAM" id="MobiDB-lite"/>
    </source>
</evidence>
<dbReference type="Proteomes" id="UP000019443">
    <property type="component" value="Unassembled WGS sequence"/>
</dbReference>
<accession>W6S201</accession>
<dbReference type="EMBL" id="CBYB010000045">
    <property type="protein sequence ID" value="CDM60451.1"/>
    <property type="molecule type" value="Genomic_DNA"/>
</dbReference>
<name>W6S201_9HYPH</name>
<geneLocation type="plasmid" evidence="2">
    <name>pLPU83b</name>
</geneLocation>
<feature type="region of interest" description="Disordered" evidence="1">
    <location>
        <begin position="1"/>
        <end position="21"/>
    </location>
</feature>
<gene>
    <name evidence="2" type="ORF">LPU83_pLPU83b_0468</name>
</gene>
<proteinExistence type="predicted"/>
<keyword evidence="2" id="KW-0614">Plasmid</keyword>